<evidence type="ECO:0000313" key="13">
    <source>
        <dbReference type="Proteomes" id="UP000236724"/>
    </source>
</evidence>
<evidence type="ECO:0000256" key="2">
    <source>
        <dbReference type="ARBA" id="ARBA00022603"/>
    </source>
</evidence>
<dbReference type="InterPro" id="IPR011639">
    <property type="entry name" value="MethylTrfase_TaqI-like_dom"/>
</dbReference>
<dbReference type="EC" id="2.1.1.72" evidence="1"/>
<evidence type="ECO:0000256" key="8">
    <source>
        <dbReference type="SAM" id="Coils"/>
    </source>
</evidence>
<evidence type="ECO:0000256" key="6">
    <source>
        <dbReference type="ARBA" id="ARBA00023125"/>
    </source>
</evidence>
<keyword evidence="3" id="KW-0808">Transferase</keyword>
<feature type="domain" description="MmeI-like helicase spacer" evidence="11">
    <location>
        <begin position="227"/>
        <end position="303"/>
    </location>
</feature>
<dbReference type="GO" id="GO:0032259">
    <property type="term" value="P:methylation"/>
    <property type="evidence" value="ECO:0007669"/>
    <property type="project" value="UniProtKB-KW"/>
</dbReference>
<feature type="coiled-coil region" evidence="8">
    <location>
        <begin position="940"/>
        <end position="1004"/>
    </location>
</feature>
<evidence type="ECO:0000259" key="9">
    <source>
        <dbReference type="Pfam" id="PF07669"/>
    </source>
</evidence>
<proteinExistence type="predicted"/>
<feature type="domain" description="Type II methyltransferase M.TaqI-like" evidence="9">
    <location>
        <begin position="489"/>
        <end position="650"/>
    </location>
</feature>
<dbReference type="EMBL" id="FMSV02000558">
    <property type="protein sequence ID" value="SEH09111.1"/>
    <property type="molecule type" value="Genomic_DNA"/>
</dbReference>
<dbReference type="Pfam" id="PF07669">
    <property type="entry name" value="Eco57I"/>
    <property type="match status" value="1"/>
</dbReference>
<dbReference type="RefSeq" id="WP_103922598.1">
    <property type="nucleotide sequence ID" value="NZ_FMSV02000558.1"/>
</dbReference>
<dbReference type="GO" id="GO:0009007">
    <property type="term" value="F:site-specific DNA-methyltransferase (adenine-specific) activity"/>
    <property type="evidence" value="ECO:0007669"/>
    <property type="project" value="UniProtKB-EC"/>
</dbReference>
<dbReference type="Pfam" id="PF12950">
    <property type="entry name" value="TaqI_C"/>
    <property type="match status" value="1"/>
</dbReference>
<evidence type="ECO:0000256" key="3">
    <source>
        <dbReference type="ARBA" id="ARBA00022679"/>
    </source>
</evidence>
<dbReference type="Gene3D" id="3.40.50.150">
    <property type="entry name" value="Vaccinia Virus protein VP39"/>
    <property type="match status" value="1"/>
</dbReference>
<accession>A0A1H6FI59</accession>
<dbReference type="Pfam" id="PF20465">
    <property type="entry name" value="MmeI_hel"/>
    <property type="match status" value="1"/>
</dbReference>
<dbReference type="PANTHER" id="PTHR33841">
    <property type="entry name" value="DNA METHYLTRANSFERASE YEEA-RELATED"/>
    <property type="match status" value="1"/>
</dbReference>
<gene>
    <name evidence="12" type="ORF">MBHS_05005</name>
</gene>
<keyword evidence="12" id="KW-0378">Hydrolase</keyword>
<comment type="catalytic activity">
    <reaction evidence="7">
        <text>a 2'-deoxyadenosine in DNA + S-adenosyl-L-methionine = an N(6)-methyl-2'-deoxyadenosine in DNA + S-adenosyl-L-homocysteine + H(+)</text>
        <dbReference type="Rhea" id="RHEA:15197"/>
        <dbReference type="Rhea" id="RHEA-COMP:12418"/>
        <dbReference type="Rhea" id="RHEA-COMP:12419"/>
        <dbReference type="ChEBI" id="CHEBI:15378"/>
        <dbReference type="ChEBI" id="CHEBI:57856"/>
        <dbReference type="ChEBI" id="CHEBI:59789"/>
        <dbReference type="ChEBI" id="CHEBI:90615"/>
        <dbReference type="ChEBI" id="CHEBI:90616"/>
        <dbReference type="EC" id="2.1.1.72"/>
    </reaction>
</comment>
<name>A0A1H6FI59_9GAMM</name>
<evidence type="ECO:0000256" key="5">
    <source>
        <dbReference type="ARBA" id="ARBA00022747"/>
    </source>
</evidence>
<dbReference type="InterPro" id="IPR050953">
    <property type="entry name" value="N4_N6_ade-DNA_methylase"/>
</dbReference>
<dbReference type="GO" id="GO:0009307">
    <property type="term" value="P:DNA restriction-modification system"/>
    <property type="evidence" value="ECO:0007669"/>
    <property type="project" value="UniProtKB-KW"/>
</dbReference>
<dbReference type="InterPro" id="IPR025931">
    <property type="entry name" value="TaqI_C"/>
</dbReference>
<dbReference type="Gene3D" id="3.90.220.10">
    <property type="entry name" value="Adenine-n6-DNA-methyltransferase Taqi, Chain A, domain 2"/>
    <property type="match status" value="1"/>
</dbReference>
<sequence length="1021" mass="119272">MTIFQNSVLKKYLKTQDEKTIDEAYCQFRLYFHNTEIQQNIRNSKEEQFQEGFLRELFVKILGYTLNPQPDFNLTTELKNEKGAKKTDGAILKKGKALAVIELKGTNTKDLDKVNNQAFNYKNNHSDCIYVITSNFEKLRFFIHNAVAYLEFNLFTLTEEEFKILWLCLNAENLLAGVPAQIKQDSIIVEENVTKQLYKDYSTFKHQLWQNICKNQPDLDKLLLFKKTQKLLDRFLFVFFAEDSGLLPPNSISAMVKRCEQLIKLDAQKPLYDIFKQFFNYINTGRKGETAQDDIFAYNGGLFLPDKLLDGLIIDDELLKPHVLTMTGYNFESDIDVNILGHIFENSLSEIENVTAQLEGKTVDKSKTKRKKDGVFYTPKYITKYIVENTVGKLCEEKKTELSIVDKEYAKGRKNRRKKIVQTLYDNLQEYRNWLLEITICDPACGSGAFLNQALEFLIAEHAYIDELEAVLLESSIVFQDVSDHVLEKNLFGVDINEESIDIAKLSLWLRTAQRDRKLTSLNNNIKCGNSLIDDPEVAGEKAFNWEKEFPNVFERGGFDVVVGNPPYISRNITNNLKSYLKKTFQTTQYQLELYIAFIEKASQLVCPASYFSFIVPNSWLKNYMMSDCRNYILSNLNIIEIVPSLEKVFTDASVDTMIFLFSNQEKNDKIEIKQIINKEFIRKHFVSQNRFLTNDRYTFDVEVSDEIQPIIKKLSKDIVQVGSVLDVIRGINPYDKYTGQSADVIKTRAYHSNYKKNETFVPELKGLHLSRYNYQWDKKHFISYGDWLAAPRNPKYFSGERIIFREILGKTLVSTLITENFKIDRSLYIAKYDRIHNDQFDIKYVLGILNSKLMAFYFRYTNNEFDNLFPKIRVAEFKKLPIKSKNKQNQKKLSAKVKEILNSSTKQKSLTYSFTRLVLSKFTISKPTKKLTNWHKLEFAEFLKELEKARKKSAKENKQEYKKLSLSEEAEWMQYFNEQKQKAQELKTQINQTDKEIDKMVYKLYELTPEEIEIVENSAK</sequence>
<keyword evidence="8" id="KW-0175">Coiled coil</keyword>
<evidence type="ECO:0000313" key="12">
    <source>
        <dbReference type="EMBL" id="SEH09111.1"/>
    </source>
</evidence>
<keyword evidence="13" id="KW-1185">Reference proteome</keyword>
<dbReference type="InterPro" id="IPR046819">
    <property type="entry name" value="MmeI_hel"/>
</dbReference>
<evidence type="ECO:0000259" key="10">
    <source>
        <dbReference type="Pfam" id="PF12950"/>
    </source>
</evidence>
<reference evidence="12 13" key="1">
    <citation type="submission" date="2016-10" db="EMBL/GenBank/DDBJ databases">
        <authorList>
            <person name="de Groot N.N."/>
        </authorList>
    </citation>
    <scope>NUCLEOTIDE SEQUENCE [LARGE SCALE GENOMIC DNA]</scope>
    <source>
        <strain evidence="12">MBHS1</strain>
    </source>
</reference>
<organism evidence="12 13">
    <name type="scientific">Candidatus Venteria ishoeyi</name>
    <dbReference type="NCBI Taxonomy" id="1899563"/>
    <lineage>
        <taxon>Bacteria</taxon>
        <taxon>Pseudomonadati</taxon>
        <taxon>Pseudomonadota</taxon>
        <taxon>Gammaproteobacteria</taxon>
        <taxon>Thiotrichales</taxon>
        <taxon>Thiotrichaceae</taxon>
        <taxon>Venteria</taxon>
    </lineage>
</organism>
<dbReference type="InterPro" id="IPR002052">
    <property type="entry name" value="DNA_methylase_N6_adenine_CS"/>
</dbReference>
<keyword evidence="4" id="KW-0949">S-adenosyl-L-methionine</keyword>
<evidence type="ECO:0000256" key="1">
    <source>
        <dbReference type="ARBA" id="ARBA00011900"/>
    </source>
</evidence>
<protein>
    <recommendedName>
        <fullName evidence="1">site-specific DNA-methyltransferase (adenine-specific)</fullName>
        <ecNumber evidence="1">2.1.1.72</ecNumber>
    </recommendedName>
</protein>
<dbReference type="SUPFAM" id="SSF53335">
    <property type="entry name" value="S-adenosyl-L-methionine-dependent methyltransferases"/>
    <property type="match status" value="1"/>
</dbReference>
<feature type="domain" description="TaqI-like C-terminal specificity" evidence="10">
    <location>
        <begin position="763"/>
        <end position="883"/>
    </location>
</feature>
<keyword evidence="2" id="KW-0489">Methyltransferase</keyword>
<dbReference type="AlphaFoldDB" id="A0A1H6FI59"/>
<dbReference type="InterPro" id="IPR023135">
    <property type="entry name" value="N6_DNA_MeTrfase_TaqI_C"/>
</dbReference>
<dbReference type="PROSITE" id="PS00092">
    <property type="entry name" value="N6_MTASE"/>
    <property type="match status" value="1"/>
</dbReference>
<dbReference type="GO" id="GO:0016787">
    <property type="term" value="F:hydrolase activity"/>
    <property type="evidence" value="ECO:0007669"/>
    <property type="project" value="UniProtKB-KW"/>
</dbReference>
<dbReference type="OrthoDB" id="5749002at2"/>
<keyword evidence="5" id="KW-0680">Restriction system</keyword>
<keyword evidence="6" id="KW-0238">DNA-binding</keyword>
<evidence type="ECO:0000256" key="7">
    <source>
        <dbReference type="ARBA" id="ARBA00047942"/>
    </source>
</evidence>
<dbReference type="PANTHER" id="PTHR33841:SF1">
    <property type="entry name" value="DNA METHYLTRANSFERASE A"/>
    <property type="match status" value="1"/>
</dbReference>
<dbReference type="Proteomes" id="UP000236724">
    <property type="component" value="Unassembled WGS sequence"/>
</dbReference>
<evidence type="ECO:0000256" key="4">
    <source>
        <dbReference type="ARBA" id="ARBA00022691"/>
    </source>
</evidence>
<dbReference type="InterPro" id="IPR029063">
    <property type="entry name" value="SAM-dependent_MTases_sf"/>
</dbReference>
<dbReference type="GO" id="GO:0003677">
    <property type="term" value="F:DNA binding"/>
    <property type="evidence" value="ECO:0007669"/>
    <property type="project" value="UniProtKB-KW"/>
</dbReference>
<evidence type="ECO:0000259" key="11">
    <source>
        <dbReference type="Pfam" id="PF20465"/>
    </source>
</evidence>
<dbReference type="PRINTS" id="PR00507">
    <property type="entry name" value="N12N6MTFRASE"/>
</dbReference>